<dbReference type="Gene3D" id="3.90.190.10">
    <property type="entry name" value="Protein tyrosine phosphatase superfamily"/>
    <property type="match status" value="1"/>
</dbReference>
<dbReference type="GO" id="GO:0004725">
    <property type="term" value="F:protein tyrosine phosphatase activity"/>
    <property type="evidence" value="ECO:0007669"/>
    <property type="project" value="UniProtKB-EC"/>
</dbReference>
<feature type="region of interest" description="Disordered" evidence="5">
    <location>
        <begin position="367"/>
        <end position="386"/>
    </location>
</feature>
<evidence type="ECO:0000259" key="7">
    <source>
        <dbReference type="PROSITE" id="PS50056"/>
    </source>
</evidence>
<dbReference type="InterPro" id="IPR020422">
    <property type="entry name" value="TYR_PHOSPHATASE_DUAL_dom"/>
</dbReference>
<dbReference type="GeneID" id="24131550"/>
<feature type="region of interest" description="Disordered" evidence="5">
    <location>
        <begin position="269"/>
        <end position="311"/>
    </location>
</feature>
<dbReference type="CDD" id="cd14498">
    <property type="entry name" value="DSP"/>
    <property type="match status" value="1"/>
</dbReference>
<dbReference type="PROSITE" id="PS50056">
    <property type="entry name" value="TYR_PHOSPHATASE_2"/>
    <property type="match status" value="1"/>
</dbReference>
<dbReference type="InterPro" id="IPR016130">
    <property type="entry name" value="Tyr_Pase_AS"/>
</dbReference>
<evidence type="ECO:0000256" key="4">
    <source>
        <dbReference type="ARBA" id="ARBA00022912"/>
    </source>
</evidence>
<dbReference type="RefSeq" id="XP_012203867.1">
    <property type="nucleotide sequence ID" value="XM_012348477.1"/>
</dbReference>
<keyword evidence="9" id="KW-1185">Reference proteome</keyword>
<dbReference type="Proteomes" id="UP000030745">
    <property type="component" value="Unassembled WGS sequence"/>
</dbReference>
<keyword evidence="4" id="KW-0904">Protein phosphatase</keyword>
<feature type="domain" description="Tyrosine-protein phosphatase" evidence="6">
    <location>
        <begin position="20"/>
        <end position="159"/>
    </location>
</feature>
<sequence>MSARKPPSLALQPALVQDNIPSEVVPKLWVGSIHAAFNFEAIKERKITHVLNVSGTVATYPQDFTYLTIDLRDKEYTNLLSCLPITTVFLEAGMQNGGVLVHCAGGRSRSPAIAMAYIMLTQGFPYAEAFAKLRSVRSVVALNTGFEDQLQCLEKAQLDVFKAHQLLLQTKMVRARARRAQHLPIELDHIKKSAETDKRMLLGIVPSGFYLTRPSSPKTQHFIPPLRSMGHVYGCIECGTPLFCTANVLKHTASTDAATWTVAVDRKRAASCPETPRGRQQVPSRPFSKDPDASPFDDDDDDEVANRPDAIADQRVLESMLRDVASLEVVPSSSSSSAIHVSSPTKSVSSRKKIWRAWSKQFSFRLTSPTSNDSSDKTKMTPSTPDTELRTWRAQLKELEKNGSRSQIRRVSAVMGDDEKQFAALSSGCDLWYLEPLRWFGPMSAATGSVKCPKEGCAHIVGQWQWDATTSKCLCGGLVHPAFTVKQSAVKLLPMATRLPPTRPERQETTN</sequence>
<dbReference type="Pfam" id="PF00782">
    <property type="entry name" value="DSPc"/>
    <property type="match status" value="1"/>
</dbReference>
<dbReference type="PROSITE" id="PS50054">
    <property type="entry name" value="TYR_PHOSPHATASE_DUAL"/>
    <property type="match status" value="1"/>
</dbReference>
<dbReference type="PROSITE" id="PS00383">
    <property type="entry name" value="TYR_PHOSPHATASE_1"/>
    <property type="match status" value="1"/>
</dbReference>
<dbReference type="AlphaFoldDB" id="A0A067CFV7"/>
<evidence type="ECO:0000313" key="8">
    <source>
        <dbReference type="EMBL" id="KDO25441.1"/>
    </source>
</evidence>
<dbReference type="GO" id="GO:0008138">
    <property type="term" value="F:protein tyrosine/serine/threonine phosphatase activity"/>
    <property type="evidence" value="ECO:0007669"/>
    <property type="project" value="TreeGrafter"/>
</dbReference>
<dbReference type="InterPro" id="IPR029021">
    <property type="entry name" value="Prot-tyrosine_phosphatase-like"/>
</dbReference>
<evidence type="ECO:0000313" key="9">
    <source>
        <dbReference type="Proteomes" id="UP000030745"/>
    </source>
</evidence>
<proteinExistence type="inferred from homology"/>
<organism evidence="8 9">
    <name type="scientific">Saprolegnia parasitica (strain CBS 223.65)</name>
    <dbReference type="NCBI Taxonomy" id="695850"/>
    <lineage>
        <taxon>Eukaryota</taxon>
        <taxon>Sar</taxon>
        <taxon>Stramenopiles</taxon>
        <taxon>Oomycota</taxon>
        <taxon>Saprolegniomycetes</taxon>
        <taxon>Saprolegniales</taxon>
        <taxon>Saprolegniaceae</taxon>
        <taxon>Saprolegnia</taxon>
    </lineage>
</organism>
<accession>A0A067CFV7</accession>
<name>A0A067CFV7_SAPPC</name>
<evidence type="ECO:0000259" key="6">
    <source>
        <dbReference type="PROSITE" id="PS50054"/>
    </source>
</evidence>
<dbReference type="PANTHER" id="PTHR45848">
    <property type="entry name" value="DUAL SPECIFICITY PROTEIN PHOSPHATASE 12 FAMILY MEMBER"/>
    <property type="match status" value="1"/>
</dbReference>
<evidence type="ECO:0000256" key="3">
    <source>
        <dbReference type="ARBA" id="ARBA00022801"/>
    </source>
</evidence>
<dbReference type="VEuPathDB" id="FungiDB:SPRG_09383"/>
<evidence type="ECO:0000256" key="2">
    <source>
        <dbReference type="ARBA" id="ARBA00013064"/>
    </source>
</evidence>
<feature type="domain" description="Tyrosine specific protein phosphatases" evidence="7">
    <location>
        <begin position="74"/>
        <end position="137"/>
    </location>
</feature>
<dbReference type="SUPFAM" id="SSF52799">
    <property type="entry name" value="(Phosphotyrosine protein) phosphatases II"/>
    <property type="match status" value="1"/>
</dbReference>
<evidence type="ECO:0000256" key="5">
    <source>
        <dbReference type="SAM" id="MobiDB-lite"/>
    </source>
</evidence>
<dbReference type="OrthoDB" id="10252009at2759"/>
<comment type="similarity">
    <text evidence="1">Belongs to the protein-tyrosine phosphatase family. Non-receptor class dual specificity subfamily.</text>
</comment>
<dbReference type="KEGG" id="spar:SPRG_09383"/>
<evidence type="ECO:0000256" key="1">
    <source>
        <dbReference type="ARBA" id="ARBA00008601"/>
    </source>
</evidence>
<dbReference type="EC" id="3.1.3.48" evidence="2"/>
<reference evidence="8 9" key="1">
    <citation type="journal article" date="2013" name="PLoS Genet.">
        <title>Distinctive expansion of potential virulence genes in the genome of the oomycete fish pathogen Saprolegnia parasitica.</title>
        <authorList>
            <person name="Jiang R.H."/>
            <person name="de Bruijn I."/>
            <person name="Haas B.J."/>
            <person name="Belmonte R."/>
            <person name="Lobach L."/>
            <person name="Christie J."/>
            <person name="van den Ackerveken G."/>
            <person name="Bottin A."/>
            <person name="Bulone V."/>
            <person name="Diaz-Moreno S.M."/>
            <person name="Dumas B."/>
            <person name="Fan L."/>
            <person name="Gaulin E."/>
            <person name="Govers F."/>
            <person name="Grenville-Briggs L.J."/>
            <person name="Horner N.R."/>
            <person name="Levin J.Z."/>
            <person name="Mammella M."/>
            <person name="Meijer H.J."/>
            <person name="Morris P."/>
            <person name="Nusbaum C."/>
            <person name="Oome S."/>
            <person name="Phillips A.J."/>
            <person name="van Rooyen D."/>
            <person name="Rzeszutek E."/>
            <person name="Saraiva M."/>
            <person name="Secombes C.J."/>
            <person name="Seidl M.F."/>
            <person name="Snel B."/>
            <person name="Stassen J.H."/>
            <person name="Sykes S."/>
            <person name="Tripathy S."/>
            <person name="van den Berg H."/>
            <person name="Vega-Arreguin J.C."/>
            <person name="Wawra S."/>
            <person name="Young S.K."/>
            <person name="Zeng Q."/>
            <person name="Dieguez-Uribeondo J."/>
            <person name="Russ C."/>
            <person name="Tyler B.M."/>
            <person name="van West P."/>
        </authorList>
    </citation>
    <scope>NUCLEOTIDE SEQUENCE [LARGE SCALE GENOMIC DNA]</scope>
    <source>
        <strain evidence="8 9">CBS 223.65</strain>
    </source>
</reference>
<dbReference type="STRING" id="695850.A0A067CFV7"/>
<gene>
    <name evidence="8" type="ORF">SPRG_09383</name>
</gene>
<dbReference type="SMART" id="SM00195">
    <property type="entry name" value="DSPc"/>
    <property type="match status" value="1"/>
</dbReference>
<dbReference type="InterPro" id="IPR000340">
    <property type="entry name" value="Dual-sp_phosphatase_cat-dom"/>
</dbReference>
<dbReference type="PANTHER" id="PTHR45848:SF4">
    <property type="entry name" value="DUAL SPECIFICITY PROTEIN PHOSPHATASE 12"/>
    <property type="match status" value="1"/>
</dbReference>
<keyword evidence="3" id="KW-0378">Hydrolase</keyword>
<dbReference type="EMBL" id="KK583232">
    <property type="protein sequence ID" value="KDO25441.1"/>
    <property type="molecule type" value="Genomic_DNA"/>
</dbReference>
<protein>
    <recommendedName>
        <fullName evidence="2">protein-tyrosine-phosphatase</fullName>
        <ecNumber evidence="2">3.1.3.48</ecNumber>
    </recommendedName>
</protein>
<dbReference type="InterPro" id="IPR000387">
    <property type="entry name" value="Tyr_Pase_dom"/>
</dbReference>
<dbReference type="OMA" id="KEGCAHI"/>